<evidence type="ECO:0000313" key="1">
    <source>
        <dbReference type="EMBL" id="CAD7002927.1"/>
    </source>
</evidence>
<protein>
    <submittedName>
        <fullName evidence="1">(Mediterranean fruit fly) hypothetical protein</fullName>
    </submittedName>
</protein>
<dbReference type="Proteomes" id="UP000606786">
    <property type="component" value="Unassembled WGS sequence"/>
</dbReference>
<keyword evidence="2" id="KW-1185">Reference proteome</keyword>
<comment type="caution">
    <text evidence="1">The sequence shown here is derived from an EMBL/GenBank/DDBJ whole genome shotgun (WGS) entry which is preliminary data.</text>
</comment>
<proteinExistence type="predicted"/>
<dbReference type="EMBL" id="CAJHJT010000034">
    <property type="protein sequence ID" value="CAD7002927.1"/>
    <property type="molecule type" value="Genomic_DNA"/>
</dbReference>
<sequence length="109" mass="11939">MNDPVVNAVNRSIGVKPTHTHTPTHTSTLPNEQMHFIDDNNMVGHFTSIFACLHHQWVYRDCICICDDAGSWRMAGCATARVVECFNADAVDDAEGDGSDNSAKISDCN</sequence>
<dbReference type="AlphaFoldDB" id="A0A811UZ49"/>
<evidence type="ECO:0000313" key="2">
    <source>
        <dbReference type="Proteomes" id="UP000606786"/>
    </source>
</evidence>
<gene>
    <name evidence="1" type="ORF">CCAP1982_LOCUS11393</name>
</gene>
<name>A0A811UZ49_CERCA</name>
<organism evidence="1 2">
    <name type="scientific">Ceratitis capitata</name>
    <name type="common">Mediterranean fruit fly</name>
    <name type="synonym">Tephritis capitata</name>
    <dbReference type="NCBI Taxonomy" id="7213"/>
    <lineage>
        <taxon>Eukaryota</taxon>
        <taxon>Metazoa</taxon>
        <taxon>Ecdysozoa</taxon>
        <taxon>Arthropoda</taxon>
        <taxon>Hexapoda</taxon>
        <taxon>Insecta</taxon>
        <taxon>Pterygota</taxon>
        <taxon>Neoptera</taxon>
        <taxon>Endopterygota</taxon>
        <taxon>Diptera</taxon>
        <taxon>Brachycera</taxon>
        <taxon>Muscomorpha</taxon>
        <taxon>Tephritoidea</taxon>
        <taxon>Tephritidae</taxon>
        <taxon>Ceratitis</taxon>
        <taxon>Ceratitis</taxon>
    </lineage>
</organism>
<reference evidence="1" key="1">
    <citation type="submission" date="2020-11" db="EMBL/GenBank/DDBJ databases">
        <authorList>
            <person name="Whitehead M."/>
        </authorList>
    </citation>
    <scope>NUCLEOTIDE SEQUENCE</scope>
    <source>
        <strain evidence="1">EGII</strain>
    </source>
</reference>
<accession>A0A811UZ49</accession>